<comment type="caution">
    <text evidence="1">The sequence shown here is derived from an EMBL/GenBank/DDBJ whole genome shotgun (WGS) entry which is preliminary data.</text>
</comment>
<dbReference type="EMBL" id="PQXO01000433">
    <property type="protein sequence ID" value="TGO85070.1"/>
    <property type="molecule type" value="Genomic_DNA"/>
</dbReference>
<keyword evidence="2" id="KW-1185">Reference proteome</keyword>
<reference evidence="1 2" key="1">
    <citation type="submission" date="2017-12" db="EMBL/GenBank/DDBJ databases">
        <title>Comparative genomics of Botrytis spp.</title>
        <authorList>
            <person name="Valero-Jimenez C.A."/>
            <person name="Tapia P."/>
            <person name="Veloso J."/>
            <person name="Silva-Moreno E."/>
            <person name="Staats M."/>
            <person name="Valdes J.H."/>
            <person name="Van Kan J.A.L."/>
        </authorList>
    </citation>
    <scope>NUCLEOTIDE SEQUENCE [LARGE SCALE GENOMIC DNA]</scope>
    <source>
        <strain evidence="1 2">MUCL3349</strain>
    </source>
</reference>
<name>A0A4Z1KHS3_9HELO</name>
<protein>
    <submittedName>
        <fullName evidence="1">Uncharacterized protein</fullName>
    </submittedName>
</protein>
<evidence type="ECO:0000313" key="2">
    <source>
        <dbReference type="Proteomes" id="UP000297280"/>
    </source>
</evidence>
<organism evidence="1 2">
    <name type="scientific">Botrytis porri</name>
    <dbReference type="NCBI Taxonomy" id="87229"/>
    <lineage>
        <taxon>Eukaryota</taxon>
        <taxon>Fungi</taxon>
        <taxon>Dikarya</taxon>
        <taxon>Ascomycota</taxon>
        <taxon>Pezizomycotina</taxon>
        <taxon>Leotiomycetes</taxon>
        <taxon>Helotiales</taxon>
        <taxon>Sclerotiniaceae</taxon>
        <taxon>Botrytis</taxon>
    </lineage>
</organism>
<dbReference type="Proteomes" id="UP000297280">
    <property type="component" value="Unassembled WGS sequence"/>
</dbReference>
<dbReference type="OrthoDB" id="3546830at2759"/>
<evidence type="ECO:0000313" key="1">
    <source>
        <dbReference type="EMBL" id="TGO85070.1"/>
    </source>
</evidence>
<dbReference type="AlphaFoldDB" id="A0A4Z1KHS3"/>
<proteinExistence type="predicted"/>
<gene>
    <name evidence="1" type="ORF">BPOR_0434g00010</name>
</gene>
<sequence>MFYFDIDTLYLDGGPITRYLQVKMNFIQKKHVDTLIISGTFRYTPSLAIYDDLTLIDLQNTASSLVIYGSPYETMAEKALQRKQKSFRIRYCSHNTKLGPSLANIQILDTARLQEAAAIGGVALFEMPIFEYKPMGFA</sequence>
<accession>A0A4Z1KHS3</accession>